<protein>
    <submittedName>
        <fullName evidence="2">Uncharacterized protein</fullName>
    </submittedName>
</protein>
<keyword evidence="1" id="KW-0812">Transmembrane</keyword>
<keyword evidence="1" id="KW-1133">Transmembrane helix</keyword>
<name>V8CHC9_9BACT</name>
<dbReference type="HOGENOM" id="CLU_2846173_0_0_10"/>
<keyword evidence="3" id="KW-1185">Reference proteome</keyword>
<comment type="caution">
    <text evidence="2">The sequence shown here is derived from an EMBL/GenBank/DDBJ whole genome shotgun (WGS) entry which is preliminary data.</text>
</comment>
<proteinExistence type="predicted"/>
<organism evidence="2 3">
    <name type="scientific">Prevotella nigrescens CC14M</name>
    <dbReference type="NCBI Taxonomy" id="1073366"/>
    <lineage>
        <taxon>Bacteria</taxon>
        <taxon>Pseudomonadati</taxon>
        <taxon>Bacteroidota</taxon>
        <taxon>Bacteroidia</taxon>
        <taxon>Bacteroidales</taxon>
        <taxon>Prevotellaceae</taxon>
        <taxon>Prevotella</taxon>
    </lineage>
</organism>
<evidence type="ECO:0000313" key="2">
    <source>
        <dbReference type="EMBL" id="ETD26425.1"/>
    </source>
</evidence>
<accession>V8CHC9</accession>
<reference evidence="2 3" key="1">
    <citation type="submission" date="2013-10" db="EMBL/GenBank/DDBJ databases">
        <title>The Genome Sequence of Prevotella nigrescens CC14M.</title>
        <authorList>
            <consortium name="The Broad Institute Genomics Platform"/>
            <person name="Earl A."/>
            <person name="Allen-Vercoe E."/>
            <person name="Daigneault M."/>
            <person name="Young S.K."/>
            <person name="Zeng Q."/>
            <person name="Gargeya S."/>
            <person name="Fitzgerald M."/>
            <person name="Abouelleil A."/>
            <person name="Alvarado L."/>
            <person name="Chapman S.B."/>
            <person name="Gainer-Dewar J."/>
            <person name="Goldberg J."/>
            <person name="Griggs A."/>
            <person name="Gujja S."/>
            <person name="Hansen M."/>
            <person name="Howarth C."/>
            <person name="Imamovic A."/>
            <person name="Ireland A."/>
            <person name="Larimer J."/>
            <person name="McCowan C."/>
            <person name="Murphy C."/>
            <person name="Pearson M."/>
            <person name="Poon T.W."/>
            <person name="Priest M."/>
            <person name="Roberts A."/>
            <person name="Saif S."/>
            <person name="Shea T."/>
            <person name="Sykes S."/>
            <person name="Wortman J."/>
            <person name="Nusbaum C."/>
            <person name="Birren B."/>
        </authorList>
    </citation>
    <scope>NUCLEOTIDE SEQUENCE [LARGE SCALE GENOMIC DNA]</scope>
    <source>
        <strain evidence="2 3">CC14M</strain>
    </source>
</reference>
<gene>
    <name evidence="2" type="ORF">HMPREF1173_02184</name>
</gene>
<sequence>MCHFHSAATTEVYIFILKYSIIFFAAKLINSKSVLSVKQTHLFCHESINKLGRKCDNLAVGGVLL</sequence>
<evidence type="ECO:0000256" key="1">
    <source>
        <dbReference type="SAM" id="Phobius"/>
    </source>
</evidence>
<dbReference type="EMBL" id="AZJH01000036">
    <property type="protein sequence ID" value="ETD26425.1"/>
    <property type="molecule type" value="Genomic_DNA"/>
</dbReference>
<evidence type="ECO:0000313" key="3">
    <source>
        <dbReference type="Proteomes" id="UP000018727"/>
    </source>
</evidence>
<keyword evidence="1" id="KW-0472">Membrane</keyword>
<dbReference type="AlphaFoldDB" id="V8CHC9"/>
<dbReference type="Proteomes" id="UP000018727">
    <property type="component" value="Unassembled WGS sequence"/>
</dbReference>
<feature type="transmembrane region" description="Helical" evidence="1">
    <location>
        <begin position="12"/>
        <end position="29"/>
    </location>
</feature>